<dbReference type="EMBL" id="OU898283">
    <property type="protein sequence ID" value="CAH1284627.1"/>
    <property type="molecule type" value="Genomic_DNA"/>
</dbReference>
<dbReference type="GO" id="GO:0052689">
    <property type="term" value="F:carboxylic ester hydrolase activity"/>
    <property type="evidence" value="ECO:0007669"/>
    <property type="project" value="UniProtKB-KW"/>
</dbReference>
<evidence type="ECO:0000256" key="3">
    <source>
        <dbReference type="ARBA" id="ARBA00022801"/>
    </source>
</evidence>
<dbReference type="SUPFAM" id="SSF53474">
    <property type="entry name" value="alpha/beta-Hydrolases"/>
    <property type="match status" value="2"/>
</dbReference>
<evidence type="ECO:0000256" key="2">
    <source>
        <dbReference type="ARBA" id="ARBA00022487"/>
    </source>
</evidence>
<dbReference type="PANTHER" id="PTHR43142">
    <property type="entry name" value="CARBOXYLIC ESTER HYDROLASE"/>
    <property type="match status" value="1"/>
</dbReference>
<dbReference type="Pfam" id="PF00135">
    <property type="entry name" value="COesterase"/>
    <property type="match status" value="2"/>
</dbReference>
<organism evidence="6 7">
    <name type="scientific">Diabrotica balteata</name>
    <name type="common">Banded cucumber beetle</name>
    <dbReference type="NCBI Taxonomy" id="107213"/>
    <lineage>
        <taxon>Eukaryota</taxon>
        <taxon>Metazoa</taxon>
        <taxon>Ecdysozoa</taxon>
        <taxon>Arthropoda</taxon>
        <taxon>Hexapoda</taxon>
        <taxon>Insecta</taxon>
        <taxon>Pterygota</taxon>
        <taxon>Neoptera</taxon>
        <taxon>Endopterygota</taxon>
        <taxon>Coleoptera</taxon>
        <taxon>Polyphaga</taxon>
        <taxon>Cucujiformia</taxon>
        <taxon>Chrysomeloidea</taxon>
        <taxon>Chrysomelidae</taxon>
        <taxon>Galerucinae</taxon>
        <taxon>Diabroticina</taxon>
        <taxon>Diabroticites</taxon>
        <taxon>Diabrotica</taxon>
    </lineage>
</organism>
<accession>A0A9P0E0U0</accession>
<reference evidence="6" key="1">
    <citation type="submission" date="2022-01" db="EMBL/GenBank/DDBJ databases">
        <authorList>
            <person name="King R."/>
        </authorList>
    </citation>
    <scope>NUCLEOTIDE SEQUENCE</scope>
</reference>
<dbReference type="PANTHER" id="PTHR43142:SF1">
    <property type="entry name" value="CARBOXYLIC ESTER HYDROLASE"/>
    <property type="match status" value="1"/>
</dbReference>
<evidence type="ECO:0000259" key="5">
    <source>
        <dbReference type="Pfam" id="PF00135"/>
    </source>
</evidence>
<dbReference type="InterPro" id="IPR029058">
    <property type="entry name" value="AB_hydrolase_fold"/>
</dbReference>
<comment type="similarity">
    <text evidence="1">Belongs to the type-B carboxylesterase/lipase family.</text>
</comment>
<protein>
    <recommendedName>
        <fullName evidence="5">Carboxylesterase type B domain-containing protein</fullName>
    </recommendedName>
</protein>
<sequence>MDSPVITVTEGQIRGYRRKNLDEEEFYAFLGIPYAKPPVGDLRFKAPEPVEKWEHIKDATKDGPPSYQWDDIEKKVVGSEDCLHLCVYTKTKYGRQLNIGPKIEKPNDSAIITALPQDLVVKGHYNKVPLLFGFNSMEGILFGIYQQKELKKGLKPDYFNIDRYVHPHMEIGLNDPKRELIKEKIRKFYFTENTVETANYLMVTDCNYIAPVVGIAKLHAKTQPEPVYLYRMSLDAGLNFLKRSNSGFDHIPGVCHADDLGYLFQMPLESLNMHRGEKEIKAIRRFVKLWTNFAKHGNPTPKGNDFNLTWNPVNEEEVSYLDIGEELTIKSNPEPERLKLWKEIFQLSTYTQYYLQ</sequence>
<dbReference type="Proteomes" id="UP001153709">
    <property type="component" value="Chromosome 8"/>
</dbReference>
<dbReference type="OrthoDB" id="19653at2759"/>
<proteinExistence type="inferred from homology"/>
<name>A0A9P0E0U0_DIABA</name>
<evidence type="ECO:0000313" key="7">
    <source>
        <dbReference type="Proteomes" id="UP001153709"/>
    </source>
</evidence>
<feature type="domain" description="Carboxylesterase type B" evidence="5">
    <location>
        <begin position="96"/>
        <end position="341"/>
    </location>
</feature>
<evidence type="ECO:0000256" key="4">
    <source>
        <dbReference type="ARBA" id="ARBA00023180"/>
    </source>
</evidence>
<dbReference type="InterPro" id="IPR002018">
    <property type="entry name" value="CarbesteraseB"/>
</dbReference>
<dbReference type="Gene3D" id="3.40.50.1820">
    <property type="entry name" value="alpha/beta hydrolase"/>
    <property type="match status" value="2"/>
</dbReference>
<gene>
    <name evidence="6" type="ORF">DIABBA_LOCUS11937</name>
</gene>
<keyword evidence="3" id="KW-0378">Hydrolase</keyword>
<evidence type="ECO:0000313" key="6">
    <source>
        <dbReference type="EMBL" id="CAH1284627.1"/>
    </source>
</evidence>
<evidence type="ECO:0000256" key="1">
    <source>
        <dbReference type="ARBA" id="ARBA00005964"/>
    </source>
</evidence>
<keyword evidence="7" id="KW-1185">Reference proteome</keyword>
<keyword evidence="2" id="KW-0719">Serine esterase</keyword>
<dbReference type="AlphaFoldDB" id="A0A9P0E0U0"/>
<feature type="domain" description="Carboxylesterase type B" evidence="5">
    <location>
        <begin position="3"/>
        <end position="89"/>
    </location>
</feature>
<keyword evidence="4" id="KW-0325">Glycoprotein</keyword>